<dbReference type="Proteomes" id="UP001204833">
    <property type="component" value="Unassembled WGS sequence"/>
</dbReference>
<keyword evidence="1" id="KW-1133">Transmembrane helix</keyword>
<dbReference type="RefSeq" id="XP_051608176.1">
    <property type="nucleotide sequence ID" value="XM_051752558.1"/>
</dbReference>
<feature type="transmembrane region" description="Helical" evidence="1">
    <location>
        <begin position="102"/>
        <end position="124"/>
    </location>
</feature>
<comment type="caution">
    <text evidence="2">The sequence shown here is derived from an EMBL/GenBank/DDBJ whole genome shotgun (WGS) entry which is preliminary data.</text>
</comment>
<feature type="transmembrane region" description="Helical" evidence="1">
    <location>
        <begin position="12"/>
        <end position="32"/>
    </location>
</feature>
<reference evidence="2 3" key="1">
    <citation type="journal article" date="2022" name="DNA Res.">
        <title>Genome analysis of five recently described species of the CUG-Ser clade uncovers Candida theae as a new hybrid lineage with pathogenic potential in the Candida parapsilosis species complex.</title>
        <authorList>
            <person name="Mixao V."/>
            <person name="Del Olmo V."/>
            <person name="Hegedusova E."/>
            <person name="Saus E."/>
            <person name="Pryszcz L."/>
            <person name="Cillingova A."/>
            <person name="Nosek J."/>
            <person name="Gabaldon T."/>
        </authorList>
    </citation>
    <scope>NUCLEOTIDE SEQUENCE [LARGE SCALE GENOMIC DNA]</scope>
    <source>
        <strain evidence="2 3">CBS 12239</strain>
    </source>
</reference>
<evidence type="ECO:0000313" key="3">
    <source>
        <dbReference type="Proteomes" id="UP001204833"/>
    </source>
</evidence>
<proteinExistence type="predicted"/>
<evidence type="ECO:0000256" key="1">
    <source>
        <dbReference type="SAM" id="Phobius"/>
    </source>
</evidence>
<protein>
    <submittedName>
        <fullName evidence="2">Uncharacterized protein</fullName>
    </submittedName>
</protein>
<keyword evidence="1" id="KW-0812">Transmembrane</keyword>
<name>A0AAD5FY58_9ASCO</name>
<dbReference type="EMBL" id="JAIHNG010000121">
    <property type="protein sequence ID" value="KAI5957473.1"/>
    <property type="molecule type" value="Genomic_DNA"/>
</dbReference>
<accession>A0AAD5FY58</accession>
<dbReference type="AlphaFoldDB" id="A0AAD5FY58"/>
<gene>
    <name evidence="2" type="ORF">KGF57_003167</name>
</gene>
<evidence type="ECO:0000313" key="2">
    <source>
        <dbReference type="EMBL" id="KAI5957473.1"/>
    </source>
</evidence>
<dbReference type="GeneID" id="76151226"/>
<sequence>MDKTLVIGTRMKYAVCMSCILTVFAVIGLMNAESVLNRVAQFLVMILQNKFASYPDYNAIESAPYDDTITYTMEQQQQIFDFDCFWPATSARFAKFQVVLCIYFWLFFAIIGPVISWEILYHVIWKNIFIEVFQ</sequence>
<organism evidence="2 3">
    <name type="scientific">Candida theae</name>
    <dbReference type="NCBI Taxonomy" id="1198502"/>
    <lineage>
        <taxon>Eukaryota</taxon>
        <taxon>Fungi</taxon>
        <taxon>Dikarya</taxon>
        <taxon>Ascomycota</taxon>
        <taxon>Saccharomycotina</taxon>
        <taxon>Pichiomycetes</taxon>
        <taxon>Debaryomycetaceae</taxon>
        <taxon>Candida/Lodderomyces clade</taxon>
        <taxon>Candida</taxon>
    </lineage>
</organism>
<keyword evidence="1" id="KW-0472">Membrane</keyword>
<keyword evidence="3" id="KW-1185">Reference proteome</keyword>